<dbReference type="InterPro" id="IPR038157">
    <property type="entry name" value="FeoA_core_dom"/>
</dbReference>
<dbReference type="Proteomes" id="UP000824201">
    <property type="component" value="Unassembled WGS sequence"/>
</dbReference>
<dbReference type="PANTHER" id="PTHR43151">
    <property type="entry name" value="FEOA FAMILY PROTEIN"/>
    <property type="match status" value="1"/>
</dbReference>
<dbReference type="PANTHER" id="PTHR43151:SF1">
    <property type="entry name" value="SSR2333 PROTEIN"/>
    <property type="match status" value="1"/>
</dbReference>
<comment type="caution">
    <text evidence="3">The sequence shown here is derived from an EMBL/GenBank/DDBJ whole genome shotgun (WGS) entry which is preliminary data.</text>
</comment>
<accession>A0A9D1JCD0</accession>
<evidence type="ECO:0000313" key="3">
    <source>
        <dbReference type="EMBL" id="HIR88033.1"/>
    </source>
</evidence>
<gene>
    <name evidence="3" type="ORF">IAC96_03700</name>
</gene>
<dbReference type="EMBL" id="DVHN01000043">
    <property type="protein sequence ID" value="HIR88033.1"/>
    <property type="molecule type" value="Genomic_DNA"/>
</dbReference>
<evidence type="ECO:0000256" key="1">
    <source>
        <dbReference type="ARBA" id="ARBA00023004"/>
    </source>
</evidence>
<dbReference type="InterPro" id="IPR007167">
    <property type="entry name" value="Fe-transptr_FeoA-like"/>
</dbReference>
<dbReference type="InterPro" id="IPR008988">
    <property type="entry name" value="Transcriptional_repressor_C"/>
</dbReference>
<dbReference type="Gene3D" id="2.30.30.90">
    <property type="match status" value="1"/>
</dbReference>
<reference evidence="3" key="2">
    <citation type="journal article" date="2021" name="PeerJ">
        <title>Extensive microbial diversity within the chicken gut microbiome revealed by metagenomics and culture.</title>
        <authorList>
            <person name="Gilroy R."/>
            <person name="Ravi A."/>
            <person name="Getino M."/>
            <person name="Pursley I."/>
            <person name="Horton D.L."/>
            <person name="Alikhan N.F."/>
            <person name="Baker D."/>
            <person name="Gharbi K."/>
            <person name="Hall N."/>
            <person name="Watson M."/>
            <person name="Adriaenssens E.M."/>
            <person name="Foster-Nyarko E."/>
            <person name="Jarju S."/>
            <person name="Secka A."/>
            <person name="Antonio M."/>
            <person name="Oren A."/>
            <person name="Chaudhuri R.R."/>
            <person name="La Ragione R."/>
            <person name="Hildebrand F."/>
            <person name="Pallen M.J."/>
        </authorList>
    </citation>
    <scope>NUCLEOTIDE SEQUENCE</scope>
    <source>
        <strain evidence="3">ChiW13-3771</strain>
    </source>
</reference>
<dbReference type="GO" id="GO:0046914">
    <property type="term" value="F:transition metal ion binding"/>
    <property type="evidence" value="ECO:0007669"/>
    <property type="project" value="InterPro"/>
</dbReference>
<name>A0A9D1JCD0_9FIRM</name>
<feature type="domain" description="Ferrous iron transporter FeoA-like" evidence="2">
    <location>
        <begin position="1"/>
        <end position="72"/>
    </location>
</feature>
<keyword evidence="1" id="KW-0408">Iron</keyword>
<sequence>MTLHDGKIGNAYQVQSIDIDISIKRRLEAIGLIEHTRVVILNEKRNGSMIIRVRGTRWAIGRAIAKGITVEEAA</sequence>
<protein>
    <submittedName>
        <fullName evidence="3">FeoA domain-containing protein</fullName>
    </submittedName>
</protein>
<dbReference type="SMART" id="SM00899">
    <property type="entry name" value="FeoA"/>
    <property type="match status" value="1"/>
</dbReference>
<reference evidence="3" key="1">
    <citation type="submission" date="2020-10" db="EMBL/GenBank/DDBJ databases">
        <authorList>
            <person name="Gilroy R."/>
        </authorList>
    </citation>
    <scope>NUCLEOTIDE SEQUENCE</scope>
    <source>
        <strain evidence="3">ChiW13-3771</strain>
    </source>
</reference>
<dbReference type="SUPFAM" id="SSF50037">
    <property type="entry name" value="C-terminal domain of transcriptional repressors"/>
    <property type="match status" value="1"/>
</dbReference>
<dbReference type="Pfam" id="PF04023">
    <property type="entry name" value="FeoA"/>
    <property type="match status" value="1"/>
</dbReference>
<evidence type="ECO:0000259" key="2">
    <source>
        <dbReference type="SMART" id="SM00899"/>
    </source>
</evidence>
<dbReference type="InterPro" id="IPR053184">
    <property type="entry name" value="FeoA-like"/>
</dbReference>
<dbReference type="AlphaFoldDB" id="A0A9D1JCD0"/>
<proteinExistence type="predicted"/>
<organism evidence="3 4">
    <name type="scientific">Candidatus Fimimorpha faecalis</name>
    <dbReference type="NCBI Taxonomy" id="2840824"/>
    <lineage>
        <taxon>Bacteria</taxon>
        <taxon>Bacillati</taxon>
        <taxon>Bacillota</taxon>
        <taxon>Clostridia</taxon>
        <taxon>Eubacteriales</taxon>
        <taxon>Candidatus Fimimorpha</taxon>
    </lineage>
</organism>
<evidence type="ECO:0000313" key="4">
    <source>
        <dbReference type="Proteomes" id="UP000824201"/>
    </source>
</evidence>